<evidence type="ECO:0000313" key="1">
    <source>
        <dbReference type="EMBL" id="KAL3385557.1"/>
    </source>
</evidence>
<comment type="caution">
    <text evidence="1">The sequence shown here is derived from an EMBL/GenBank/DDBJ whole genome shotgun (WGS) entry which is preliminary data.</text>
</comment>
<organism evidence="1 2">
    <name type="scientific">Trichogramma kaykai</name>
    <dbReference type="NCBI Taxonomy" id="54128"/>
    <lineage>
        <taxon>Eukaryota</taxon>
        <taxon>Metazoa</taxon>
        <taxon>Ecdysozoa</taxon>
        <taxon>Arthropoda</taxon>
        <taxon>Hexapoda</taxon>
        <taxon>Insecta</taxon>
        <taxon>Pterygota</taxon>
        <taxon>Neoptera</taxon>
        <taxon>Endopterygota</taxon>
        <taxon>Hymenoptera</taxon>
        <taxon>Apocrita</taxon>
        <taxon>Proctotrupomorpha</taxon>
        <taxon>Chalcidoidea</taxon>
        <taxon>Trichogrammatidae</taxon>
        <taxon>Trichogramma</taxon>
    </lineage>
</organism>
<accession>A0ABD2VYR4</accession>
<dbReference type="PANTHER" id="PTHR47890:SF1">
    <property type="entry name" value="LD24308P"/>
    <property type="match status" value="1"/>
</dbReference>
<dbReference type="Proteomes" id="UP001627154">
    <property type="component" value="Unassembled WGS sequence"/>
</dbReference>
<gene>
    <name evidence="1" type="ORF">TKK_018634</name>
</gene>
<evidence type="ECO:0000313" key="2">
    <source>
        <dbReference type="Proteomes" id="UP001627154"/>
    </source>
</evidence>
<dbReference type="EMBL" id="JBJJXI010000153">
    <property type="protein sequence ID" value="KAL3385557.1"/>
    <property type="molecule type" value="Genomic_DNA"/>
</dbReference>
<protein>
    <submittedName>
        <fullName evidence="1">Uncharacterized protein</fullName>
    </submittedName>
</protein>
<proteinExistence type="predicted"/>
<sequence length="173" mass="19787">MQNLLILGVSASYTSSVKEYFIERILDDDGLNDIINAEHLRHGVYNLLQQIHQIAIDSGRVIVGLRFKMQSGMLSIEAKIAKLLPSGKIDEKSQIWRGQNSKLCDLDKLVEYEDYVKLSELRRSFVLDDVELGNDYVLTGVKFVYENGFNKLAARGHKFDFKNGSKERRKKFG</sequence>
<name>A0ABD2VYR4_9HYME</name>
<dbReference type="AlphaFoldDB" id="A0ABD2VYR4"/>
<keyword evidence="2" id="KW-1185">Reference proteome</keyword>
<reference evidence="1 2" key="1">
    <citation type="journal article" date="2024" name="bioRxiv">
        <title>A reference genome for Trichogramma kaykai: A tiny desert-dwelling parasitoid wasp with competing sex-ratio distorters.</title>
        <authorList>
            <person name="Culotta J."/>
            <person name="Lindsey A.R."/>
        </authorList>
    </citation>
    <scope>NUCLEOTIDE SEQUENCE [LARGE SCALE GENOMIC DNA]</scope>
    <source>
        <strain evidence="1 2">KSX58</strain>
    </source>
</reference>
<dbReference type="PANTHER" id="PTHR47890">
    <property type="entry name" value="LD24308P"/>
    <property type="match status" value="1"/>
</dbReference>